<dbReference type="InterPro" id="IPR042088">
    <property type="entry name" value="OligoPept_F_C"/>
</dbReference>
<evidence type="ECO:0000256" key="5">
    <source>
        <dbReference type="ARBA" id="ARBA00022833"/>
    </source>
</evidence>
<keyword evidence="3" id="KW-0479">Metal-binding</keyword>
<dbReference type="GO" id="GO:0006508">
    <property type="term" value="P:proteolysis"/>
    <property type="evidence" value="ECO:0007669"/>
    <property type="project" value="UniProtKB-KW"/>
</dbReference>
<evidence type="ECO:0000313" key="11">
    <source>
        <dbReference type="EMBL" id="CAB4800915.1"/>
    </source>
</evidence>
<dbReference type="EMBL" id="CAEZXS010000151">
    <property type="protein sequence ID" value="CAB4706571.1"/>
    <property type="molecule type" value="Genomic_DNA"/>
</dbReference>
<dbReference type="EMBL" id="CAFAAQ010000033">
    <property type="protein sequence ID" value="CAB4800915.1"/>
    <property type="molecule type" value="Genomic_DNA"/>
</dbReference>
<evidence type="ECO:0000313" key="13">
    <source>
        <dbReference type="EMBL" id="CAB5067111.1"/>
    </source>
</evidence>
<dbReference type="AlphaFoldDB" id="A0A6J7M4B2"/>
<dbReference type="Gene3D" id="1.20.140.70">
    <property type="entry name" value="Oligopeptidase f, N-terminal domain"/>
    <property type="match status" value="1"/>
</dbReference>
<evidence type="ECO:0000256" key="7">
    <source>
        <dbReference type="SAM" id="MobiDB-lite"/>
    </source>
</evidence>
<feature type="compositionally biased region" description="Low complexity" evidence="7">
    <location>
        <begin position="17"/>
        <end position="32"/>
    </location>
</feature>
<organism evidence="12">
    <name type="scientific">freshwater metagenome</name>
    <dbReference type="NCBI Taxonomy" id="449393"/>
    <lineage>
        <taxon>unclassified sequences</taxon>
        <taxon>metagenomes</taxon>
        <taxon>ecological metagenomes</taxon>
    </lineage>
</organism>
<evidence type="ECO:0000256" key="2">
    <source>
        <dbReference type="ARBA" id="ARBA00022670"/>
    </source>
</evidence>
<dbReference type="GO" id="GO:0004222">
    <property type="term" value="F:metalloendopeptidase activity"/>
    <property type="evidence" value="ECO:0007669"/>
    <property type="project" value="InterPro"/>
</dbReference>
<feature type="region of interest" description="Disordered" evidence="7">
    <location>
        <begin position="1"/>
        <end position="32"/>
    </location>
</feature>
<dbReference type="GO" id="GO:0046872">
    <property type="term" value="F:metal ion binding"/>
    <property type="evidence" value="ECO:0007669"/>
    <property type="project" value="UniProtKB-KW"/>
</dbReference>
<comment type="cofactor">
    <cofactor evidence="1">
        <name>Zn(2+)</name>
        <dbReference type="ChEBI" id="CHEBI:29105"/>
    </cofactor>
</comment>
<dbReference type="InterPro" id="IPR013647">
    <property type="entry name" value="OligopepF_N_dom"/>
</dbReference>
<name>A0A6J7M4B2_9ZZZZ</name>
<keyword evidence="5" id="KW-0862">Zinc</keyword>
<keyword evidence="4" id="KW-0378">Hydrolase</keyword>
<dbReference type="CDD" id="cd09610">
    <property type="entry name" value="M3B_PepF"/>
    <property type="match status" value="1"/>
</dbReference>
<dbReference type="Gene3D" id="1.10.1370.20">
    <property type="entry name" value="Oligoendopeptidase f, C-terminal domain"/>
    <property type="match status" value="1"/>
</dbReference>
<feature type="domain" description="Oligopeptidase F N-terminal" evidence="9">
    <location>
        <begin position="147"/>
        <end position="213"/>
    </location>
</feature>
<keyword evidence="6" id="KW-0482">Metalloprotease</keyword>
<keyword evidence="2" id="KW-0645">Protease</keyword>
<dbReference type="SUPFAM" id="SSF55486">
    <property type="entry name" value="Metalloproteases ('zincins'), catalytic domain"/>
    <property type="match status" value="1"/>
</dbReference>
<dbReference type="InterPro" id="IPR045090">
    <property type="entry name" value="Pept_M3A_M3B"/>
</dbReference>
<protein>
    <submittedName>
        <fullName evidence="12">Unannotated protein</fullName>
    </submittedName>
</protein>
<dbReference type="PANTHER" id="PTHR11804">
    <property type="entry name" value="PROTEASE M3 THIMET OLIGOPEPTIDASE-RELATED"/>
    <property type="match status" value="1"/>
</dbReference>
<evidence type="ECO:0000313" key="12">
    <source>
        <dbReference type="EMBL" id="CAB4974342.1"/>
    </source>
</evidence>
<sequence>MARDDPAHQGSNLEMVTTTTSDSPESTPSSESLLADQQLADLTAADVAWDLDSLIEGTDLDSLLDQSDHIADQLETYRGRVGSMTQEELVTAMRLMADLQEVQGRAGYYAMLRFSENTSDPERGALMMRVQERSVPLATRLVFFELEWAALDDDAAEALLDTASLDFCAHHLRSARRYRDYLLSEPEEKLLTEKSVSGGSAWVRLFDELTSAITIELNESSSEAYESATASAPATPGAAATQTVGLEQGLSRLQHPDREVRRQAAEAVTKGLEPGLRTRAFVFNTLLLDKATDDRLRRYPSWISERNLSNDATDDSVQALIEAVVGRYDLPQRWYALKAQVLGIDQLADYDRMASVAEDETAIGWTEAKEIVLDAYGSFSPELAGIAKRFFDENWIDAPTRQGKRPGAFCAYTVPSHHPYVFLNWTSRPRDVATLAHELGHGLHAYMAREQGVFHQSTPLTLAETASVFGETVTNNALLGKLEDPHARFALLASTLEDSIATVFRQVAMNRFEESVHVSRREEGELSVDRFGELWIDSQTAMVGDSVELTPGYSTWWSYIPHFIGTPGYVYAYAYGQLLALSVYARYSERGDSFVPAYLELLSSGGSKTPGELGRIVDCDLEDPGFWDAGLNIVEAQLDAATEAAREAGRI</sequence>
<evidence type="ECO:0000256" key="4">
    <source>
        <dbReference type="ARBA" id="ARBA00022801"/>
    </source>
</evidence>
<dbReference type="EMBL" id="CAFBQW010000120">
    <property type="protein sequence ID" value="CAB5067111.1"/>
    <property type="molecule type" value="Genomic_DNA"/>
</dbReference>
<evidence type="ECO:0000256" key="1">
    <source>
        <dbReference type="ARBA" id="ARBA00001947"/>
    </source>
</evidence>
<dbReference type="InterPro" id="IPR001567">
    <property type="entry name" value="Pept_M3A_M3B_dom"/>
</dbReference>
<dbReference type="PANTHER" id="PTHR11804:SF5">
    <property type="entry name" value="OLIGOENDOPEPTIDASE F"/>
    <property type="match status" value="1"/>
</dbReference>
<feature type="domain" description="Peptidase M3A/M3B catalytic" evidence="8">
    <location>
        <begin position="388"/>
        <end position="629"/>
    </location>
</feature>
<gene>
    <name evidence="10" type="ORF">UFOPK2582_01203</name>
    <name evidence="11" type="ORF">UFOPK3046_00554</name>
    <name evidence="12" type="ORF">UFOPK3914_00647</name>
    <name evidence="13" type="ORF">UFOPK4354_01128</name>
</gene>
<proteinExistence type="predicted"/>
<evidence type="ECO:0000256" key="6">
    <source>
        <dbReference type="ARBA" id="ARBA00023049"/>
    </source>
</evidence>
<reference evidence="12" key="1">
    <citation type="submission" date="2020-05" db="EMBL/GenBank/DDBJ databases">
        <authorList>
            <person name="Chiriac C."/>
            <person name="Salcher M."/>
            <person name="Ghai R."/>
            <person name="Kavagutti S V."/>
        </authorList>
    </citation>
    <scope>NUCLEOTIDE SEQUENCE</scope>
</reference>
<evidence type="ECO:0000259" key="9">
    <source>
        <dbReference type="Pfam" id="PF08439"/>
    </source>
</evidence>
<dbReference type="Pfam" id="PF08439">
    <property type="entry name" value="Peptidase_M3_N"/>
    <property type="match status" value="1"/>
</dbReference>
<evidence type="ECO:0000313" key="10">
    <source>
        <dbReference type="EMBL" id="CAB4706571.1"/>
    </source>
</evidence>
<dbReference type="GO" id="GO:0006518">
    <property type="term" value="P:peptide metabolic process"/>
    <property type="evidence" value="ECO:0007669"/>
    <property type="project" value="TreeGrafter"/>
</dbReference>
<dbReference type="EMBL" id="CAFBOG010000043">
    <property type="protein sequence ID" value="CAB4974342.1"/>
    <property type="molecule type" value="Genomic_DNA"/>
</dbReference>
<evidence type="ECO:0000259" key="8">
    <source>
        <dbReference type="Pfam" id="PF01432"/>
    </source>
</evidence>
<dbReference type="Pfam" id="PF01432">
    <property type="entry name" value="Peptidase_M3"/>
    <property type="match status" value="1"/>
</dbReference>
<accession>A0A6J7M4B2</accession>
<evidence type="ECO:0000256" key="3">
    <source>
        <dbReference type="ARBA" id="ARBA00022723"/>
    </source>
</evidence>